<dbReference type="Proteomes" id="UP000828390">
    <property type="component" value="Unassembled WGS sequence"/>
</dbReference>
<dbReference type="AlphaFoldDB" id="A0A9D4G765"/>
<organism evidence="1 2">
    <name type="scientific">Dreissena polymorpha</name>
    <name type="common">Zebra mussel</name>
    <name type="synonym">Mytilus polymorpha</name>
    <dbReference type="NCBI Taxonomy" id="45954"/>
    <lineage>
        <taxon>Eukaryota</taxon>
        <taxon>Metazoa</taxon>
        <taxon>Spiralia</taxon>
        <taxon>Lophotrochozoa</taxon>
        <taxon>Mollusca</taxon>
        <taxon>Bivalvia</taxon>
        <taxon>Autobranchia</taxon>
        <taxon>Heteroconchia</taxon>
        <taxon>Euheterodonta</taxon>
        <taxon>Imparidentia</taxon>
        <taxon>Neoheterodontei</taxon>
        <taxon>Myida</taxon>
        <taxon>Dreissenoidea</taxon>
        <taxon>Dreissenidae</taxon>
        <taxon>Dreissena</taxon>
    </lineage>
</organism>
<keyword evidence="2" id="KW-1185">Reference proteome</keyword>
<protein>
    <recommendedName>
        <fullName evidence="3">TNF family profile domain-containing protein</fullName>
    </recommendedName>
</protein>
<accession>A0A9D4G765</accession>
<dbReference type="Gene3D" id="2.60.120.40">
    <property type="match status" value="1"/>
</dbReference>
<dbReference type="EMBL" id="JAIWYP010000006">
    <property type="protein sequence ID" value="KAH3811794.1"/>
    <property type="molecule type" value="Genomic_DNA"/>
</dbReference>
<evidence type="ECO:0000313" key="2">
    <source>
        <dbReference type="Proteomes" id="UP000828390"/>
    </source>
</evidence>
<evidence type="ECO:0000313" key="1">
    <source>
        <dbReference type="EMBL" id="KAH3811794.1"/>
    </source>
</evidence>
<dbReference type="InterPro" id="IPR008983">
    <property type="entry name" value="Tumour_necrosis_fac-like_dom"/>
</dbReference>
<sequence length="174" mass="19941">MRVASPTYTEAEDEEIYHARPILQLESMGLGGDNNNRTITWSHNHGLIRSGLALKDNHKIEFKTTGFYFISTELAYKPYSTGILQVGFTVFGNQNKDNSKDISLRSKSETLRNQLNDSRYVSECNFVDFFTTGSHLYVKLHNVEGLQKEESTNTDLSRSHAASILNFQTRRWRN</sequence>
<dbReference type="SUPFAM" id="SSF49842">
    <property type="entry name" value="TNF-like"/>
    <property type="match status" value="1"/>
</dbReference>
<name>A0A9D4G765_DREPO</name>
<proteinExistence type="predicted"/>
<gene>
    <name evidence="1" type="ORF">DPMN_140209</name>
</gene>
<reference evidence="1" key="2">
    <citation type="submission" date="2020-11" db="EMBL/GenBank/DDBJ databases">
        <authorList>
            <person name="McCartney M.A."/>
            <person name="Auch B."/>
            <person name="Kono T."/>
            <person name="Mallez S."/>
            <person name="Becker A."/>
            <person name="Gohl D.M."/>
            <person name="Silverstein K.A.T."/>
            <person name="Koren S."/>
            <person name="Bechman K.B."/>
            <person name="Herman A."/>
            <person name="Abrahante J.E."/>
            <person name="Garbe J."/>
        </authorList>
    </citation>
    <scope>NUCLEOTIDE SEQUENCE</scope>
    <source>
        <strain evidence="1">Duluth1</strain>
        <tissue evidence="1">Whole animal</tissue>
    </source>
</reference>
<comment type="caution">
    <text evidence="1">The sequence shown here is derived from an EMBL/GenBank/DDBJ whole genome shotgun (WGS) entry which is preliminary data.</text>
</comment>
<evidence type="ECO:0008006" key="3">
    <source>
        <dbReference type="Google" id="ProtNLM"/>
    </source>
</evidence>
<reference evidence="1" key="1">
    <citation type="journal article" date="2019" name="bioRxiv">
        <title>The Genome of the Zebra Mussel, Dreissena polymorpha: A Resource for Invasive Species Research.</title>
        <authorList>
            <person name="McCartney M.A."/>
            <person name="Auch B."/>
            <person name="Kono T."/>
            <person name="Mallez S."/>
            <person name="Zhang Y."/>
            <person name="Obille A."/>
            <person name="Becker A."/>
            <person name="Abrahante J.E."/>
            <person name="Garbe J."/>
            <person name="Badalamenti J.P."/>
            <person name="Herman A."/>
            <person name="Mangelson H."/>
            <person name="Liachko I."/>
            <person name="Sullivan S."/>
            <person name="Sone E.D."/>
            <person name="Koren S."/>
            <person name="Silverstein K.A.T."/>
            <person name="Beckman K.B."/>
            <person name="Gohl D.M."/>
        </authorList>
    </citation>
    <scope>NUCLEOTIDE SEQUENCE</scope>
    <source>
        <strain evidence="1">Duluth1</strain>
        <tissue evidence="1">Whole animal</tissue>
    </source>
</reference>